<evidence type="ECO:0000259" key="1">
    <source>
        <dbReference type="PROSITE" id="PS50883"/>
    </source>
</evidence>
<dbReference type="PANTHER" id="PTHR33121:SF70">
    <property type="entry name" value="SIGNALING PROTEIN YKOW"/>
    <property type="match status" value="1"/>
</dbReference>
<dbReference type="OrthoDB" id="9814202at2"/>
<dbReference type="AlphaFoldDB" id="A0A1H3J376"/>
<dbReference type="InterPro" id="IPR003018">
    <property type="entry name" value="GAF"/>
</dbReference>
<accession>A0A1H3J376</accession>
<dbReference type="SUPFAM" id="SSF55781">
    <property type="entry name" value="GAF domain-like"/>
    <property type="match status" value="1"/>
</dbReference>
<reference evidence="2 3" key="1">
    <citation type="submission" date="2016-10" db="EMBL/GenBank/DDBJ databases">
        <authorList>
            <person name="de Groot N.N."/>
        </authorList>
    </citation>
    <scope>NUCLEOTIDE SEQUENCE [LARGE SCALE GENOMIC DNA]</scope>
    <source>
        <strain evidence="2 3">DSM 26880</strain>
    </source>
</reference>
<dbReference type="SUPFAM" id="SSF141868">
    <property type="entry name" value="EAL domain-like"/>
    <property type="match status" value="1"/>
</dbReference>
<dbReference type="Proteomes" id="UP000199286">
    <property type="component" value="Unassembled WGS sequence"/>
</dbReference>
<sequence length="412" mass="43995">MSALKLRPEVEGRLPDEIIATALATVREHLGMEVAYLSEFVDGNSVFRAVDAPGLEHVIAAGDSHDLKDVYCRHILDGRLPALIPDTSADPLCMAMAITTDMPVGSHVGVPIRRGDGSPYGMFCCLSTRANPTLTQRDLSVMRIFADLVAEQVNTALIRRDRHSAQVAEIQAAIRSHAFRIVYQPIVELSSGAVRGFEALSRFEAEPYRAPDLWFAEASGVGLGVELELAAIDAALVGLAALPEPLYLSFNASPGTVASGRLAKVLEGKPLDRLVIEITEHDQIGAEAPFLDQLMRLREGGLRIAVDDAGAGYSGLQQIIRISPDILKLDRSLVTGIHVDPVRRSLAAAMVHFATETKAQIVAEGIETAEECRALARLGMHGGQGWYFGRPADLATALAACGLPARGATGAA</sequence>
<protein>
    <submittedName>
        <fullName evidence="2">EAL domain, c-di-GMP-specific phosphodiesterase class I (Or its enzymatically inactive variant)</fullName>
    </submittedName>
</protein>
<dbReference type="InterPro" id="IPR001633">
    <property type="entry name" value="EAL_dom"/>
</dbReference>
<evidence type="ECO:0000313" key="2">
    <source>
        <dbReference type="EMBL" id="SDY34453.1"/>
    </source>
</evidence>
<dbReference type="Pfam" id="PF00563">
    <property type="entry name" value="EAL"/>
    <property type="match status" value="1"/>
</dbReference>
<dbReference type="Pfam" id="PF01590">
    <property type="entry name" value="GAF"/>
    <property type="match status" value="1"/>
</dbReference>
<dbReference type="InterPro" id="IPR050706">
    <property type="entry name" value="Cyclic-di-GMP_PDE-like"/>
</dbReference>
<dbReference type="InterPro" id="IPR035919">
    <property type="entry name" value="EAL_sf"/>
</dbReference>
<evidence type="ECO:0000313" key="3">
    <source>
        <dbReference type="Proteomes" id="UP000199286"/>
    </source>
</evidence>
<dbReference type="CDD" id="cd01948">
    <property type="entry name" value="EAL"/>
    <property type="match status" value="1"/>
</dbReference>
<dbReference type="STRING" id="321339.SAMN05444340_10634"/>
<dbReference type="Gene3D" id="3.20.20.450">
    <property type="entry name" value="EAL domain"/>
    <property type="match status" value="1"/>
</dbReference>
<dbReference type="EMBL" id="FNPF01000006">
    <property type="protein sequence ID" value="SDY34453.1"/>
    <property type="molecule type" value="Genomic_DNA"/>
</dbReference>
<dbReference type="GO" id="GO:0071111">
    <property type="term" value="F:cyclic-guanylate-specific phosphodiesterase activity"/>
    <property type="evidence" value="ECO:0007669"/>
    <property type="project" value="InterPro"/>
</dbReference>
<dbReference type="Gene3D" id="3.30.450.40">
    <property type="match status" value="1"/>
</dbReference>
<dbReference type="PANTHER" id="PTHR33121">
    <property type="entry name" value="CYCLIC DI-GMP PHOSPHODIESTERASE PDEF"/>
    <property type="match status" value="1"/>
</dbReference>
<dbReference type="SMART" id="SM00052">
    <property type="entry name" value="EAL"/>
    <property type="match status" value="1"/>
</dbReference>
<keyword evidence="3" id="KW-1185">Reference proteome</keyword>
<gene>
    <name evidence="2" type="ORF">SAMN05444340_10634</name>
</gene>
<dbReference type="RefSeq" id="WP_089882589.1">
    <property type="nucleotide sequence ID" value="NZ_FNPF01000006.1"/>
</dbReference>
<dbReference type="InterPro" id="IPR029016">
    <property type="entry name" value="GAF-like_dom_sf"/>
</dbReference>
<feature type="domain" description="EAL" evidence="1">
    <location>
        <begin position="163"/>
        <end position="405"/>
    </location>
</feature>
<organism evidence="2 3">
    <name type="scientific">Citreimonas salinaria</name>
    <dbReference type="NCBI Taxonomy" id="321339"/>
    <lineage>
        <taxon>Bacteria</taxon>
        <taxon>Pseudomonadati</taxon>
        <taxon>Pseudomonadota</taxon>
        <taxon>Alphaproteobacteria</taxon>
        <taxon>Rhodobacterales</taxon>
        <taxon>Roseobacteraceae</taxon>
        <taxon>Citreimonas</taxon>
    </lineage>
</organism>
<name>A0A1H3J376_9RHOB</name>
<dbReference type="SMART" id="SM00065">
    <property type="entry name" value="GAF"/>
    <property type="match status" value="1"/>
</dbReference>
<dbReference type="PROSITE" id="PS50883">
    <property type="entry name" value="EAL"/>
    <property type="match status" value="1"/>
</dbReference>
<proteinExistence type="predicted"/>